<gene>
    <name evidence="2" type="ORF">AQPE_3793</name>
</gene>
<feature type="signal peptide" evidence="1">
    <location>
        <begin position="1"/>
        <end position="27"/>
    </location>
</feature>
<name>A0A5K7SDU5_9BACT</name>
<dbReference type="AlphaFoldDB" id="A0A5K7SDU5"/>
<dbReference type="Proteomes" id="UP001193389">
    <property type="component" value="Chromosome"/>
</dbReference>
<evidence type="ECO:0000313" key="3">
    <source>
        <dbReference type="Proteomes" id="UP001193389"/>
    </source>
</evidence>
<evidence type="ECO:0000256" key="1">
    <source>
        <dbReference type="SAM" id="SignalP"/>
    </source>
</evidence>
<proteinExistence type="predicted"/>
<protein>
    <recommendedName>
        <fullName evidence="4">Outer membrane protein beta-barrel domain-containing protein</fullName>
    </recommendedName>
</protein>
<dbReference type="KEGG" id="anf:AQPE_3793"/>
<accession>A0A5K7SDU5</accession>
<feature type="chain" id="PRO_5024389022" description="Outer membrane protein beta-barrel domain-containing protein" evidence="1">
    <location>
        <begin position="28"/>
        <end position="283"/>
    </location>
</feature>
<reference evidence="2" key="1">
    <citation type="journal article" date="2020" name="Int. J. Syst. Evol. Microbiol.">
        <title>Aquipluma nitroreducens gen. nov. sp. nov., a novel facultatively anaerobic bacterium isolated from a freshwater lake.</title>
        <authorList>
            <person name="Watanabe M."/>
            <person name="Kojima H."/>
            <person name="Fukui M."/>
        </authorList>
    </citation>
    <scope>NUCLEOTIDE SEQUENCE</scope>
    <source>
        <strain evidence="2">MeG22</strain>
    </source>
</reference>
<evidence type="ECO:0008006" key="4">
    <source>
        <dbReference type="Google" id="ProtNLM"/>
    </source>
</evidence>
<keyword evidence="1" id="KW-0732">Signal</keyword>
<dbReference type="EMBL" id="AP018694">
    <property type="protein sequence ID" value="BBE19607.1"/>
    <property type="molecule type" value="Genomic_DNA"/>
</dbReference>
<organism evidence="2 3">
    <name type="scientific">Aquipluma nitroreducens</name>
    <dbReference type="NCBI Taxonomy" id="2010828"/>
    <lineage>
        <taxon>Bacteria</taxon>
        <taxon>Pseudomonadati</taxon>
        <taxon>Bacteroidota</taxon>
        <taxon>Bacteroidia</taxon>
        <taxon>Marinilabiliales</taxon>
        <taxon>Prolixibacteraceae</taxon>
        <taxon>Aquipluma</taxon>
    </lineage>
</organism>
<evidence type="ECO:0000313" key="2">
    <source>
        <dbReference type="EMBL" id="BBE19607.1"/>
    </source>
</evidence>
<sequence>MFKNLKIMNKRLLTFLIAGIIGTSTMAQNLSESDNFTIKRTPEPFLFSISTLTPEDLKWSLDYSGGYGERVSGPFGYDGINQQFAVKGYLGKRFTFIANASLGFPLEKNIASAQQIEVIRDILGGKKVLGLRVGAGLGVRRDYSDVKSLLSRITFSYEMPQWKFSGNLLLEKALASKRDKIDVITSLGIHYRLSENFYGGLEAVGEDLEGFWDKEEAEGGAKMLIGPSLSLSPKKSRLSFALSGGPVFYATQNQLTNPEAIRELPSEAGLMVRARVIFNLSGS</sequence>
<keyword evidence="3" id="KW-1185">Reference proteome</keyword>